<name>A0A512RKE0_9BACT</name>
<keyword evidence="3 6" id="KW-0732">Signal</keyword>
<feature type="domain" description="SusD-like N-terminal" evidence="8">
    <location>
        <begin position="91"/>
        <end position="200"/>
    </location>
</feature>
<dbReference type="Proteomes" id="UP000321436">
    <property type="component" value="Unassembled WGS sequence"/>
</dbReference>
<organism evidence="9 10">
    <name type="scientific">Chitinophaga cymbidii</name>
    <dbReference type="NCBI Taxonomy" id="1096750"/>
    <lineage>
        <taxon>Bacteria</taxon>
        <taxon>Pseudomonadati</taxon>
        <taxon>Bacteroidota</taxon>
        <taxon>Chitinophagia</taxon>
        <taxon>Chitinophagales</taxon>
        <taxon>Chitinophagaceae</taxon>
        <taxon>Chitinophaga</taxon>
    </lineage>
</organism>
<dbReference type="OrthoDB" id="608091at2"/>
<evidence type="ECO:0000259" key="7">
    <source>
        <dbReference type="Pfam" id="PF07980"/>
    </source>
</evidence>
<evidence type="ECO:0000256" key="1">
    <source>
        <dbReference type="ARBA" id="ARBA00004442"/>
    </source>
</evidence>
<protein>
    <recommendedName>
        <fullName evidence="11">Starch-binding protein</fullName>
    </recommendedName>
</protein>
<dbReference type="SUPFAM" id="SSF48452">
    <property type="entry name" value="TPR-like"/>
    <property type="match status" value="1"/>
</dbReference>
<keyword evidence="10" id="KW-1185">Reference proteome</keyword>
<evidence type="ECO:0000256" key="5">
    <source>
        <dbReference type="ARBA" id="ARBA00023237"/>
    </source>
</evidence>
<dbReference type="Pfam" id="PF14322">
    <property type="entry name" value="SusD-like_3"/>
    <property type="match status" value="1"/>
</dbReference>
<comment type="similarity">
    <text evidence="2">Belongs to the SusD family.</text>
</comment>
<evidence type="ECO:0000313" key="9">
    <source>
        <dbReference type="EMBL" id="GEP96142.1"/>
    </source>
</evidence>
<dbReference type="GO" id="GO:0009279">
    <property type="term" value="C:cell outer membrane"/>
    <property type="evidence" value="ECO:0007669"/>
    <property type="project" value="UniProtKB-SubCell"/>
</dbReference>
<accession>A0A512RKE0</accession>
<evidence type="ECO:0000256" key="3">
    <source>
        <dbReference type="ARBA" id="ARBA00022729"/>
    </source>
</evidence>
<dbReference type="RefSeq" id="WP_146861646.1">
    <property type="nucleotide sequence ID" value="NZ_BKAU01000002.1"/>
</dbReference>
<dbReference type="AlphaFoldDB" id="A0A512RKE0"/>
<comment type="subcellular location">
    <subcellularLocation>
        <location evidence="1">Cell outer membrane</location>
    </subcellularLocation>
</comment>
<dbReference type="EMBL" id="BKAU01000002">
    <property type="protein sequence ID" value="GEP96142.1"/>
    <property type="molecule type" value="Genomic_DNA"/>
</dbReference>
<comment type="caution">
    <text evidence="9">The sequence shown here is derived from an EMBL/GenBank/DDBJ whole genome shotgun (WGS) entry which is preliminary data.</text>
</comment>
<dbReference type="InterPro" id="IPR011990">
    <property type="entry name" value="TPR-like_helical_dom_sf"/>
</dbReference>
<dbReference type="Gene3D" id="1.25.40.390">
    <property type="match status" value="1"/>
</dbReference>
<proteinExistence type="inferred from homology"/>
<keyword evidence="4" id="KW-0472">Membrane</keyword>
<feature type="chain" id="PRO_5022048645" description="Starch-binding protein" evidence="6">
    <location>
        <begin position="27"/>
        <end position="604"/>
    </location>
</feature>
<evidence type="ECO:0000259" key="8">
    <source>
        <dbReference type="Pfam" id="PF14322"/>
    </source>
</evidence>
<dbReference type="InterPro" id="IPR012944">
    <property type="entry name" value="SusD_RagB_dom"/>
</dbReference>
<feature type="signal peptide" evidence="6">
    <location>
        <begin position="1"/>
        <end position="26"/>
    </location>
</feature>
<evidence type="ECO:0008006" key="11">
    <source>
        <dbReference type="Google" id="ProtNLM"/>
    </source>
</evidence>
<sequence>MINAIYRKIIPLMLLCVLLAPSCRKGFLDTVPDNITTLKDVFTNKSMTEQWLARCYSIMPNMWDQPYNNVWSGQCDELDYAWVQPGINSGAITPDNASPNTWNPYYQTIRLCAVFIQNADQNNEIKEQPNGEQLLRQYKAEARFLRAYYYWLMMKQYGPVVLMGEEPKAPEENFQIPRSSWDECVEYVLAEMDAAYADVPVVHLNAGGNEVDNTQVGRITKPVIAAVKSQVLLFHASPLFNGNTDLANFKNFDGKQLFNQTYDKERWKRAADAALEVINTNRYELFKVANDDPFQAAFLSYRNLFFDGYMKEGIWIRSSSANGQWERHIAPRCSNGNAWNGIAITQEMVDAFRMADGKAITDPTGSYSETGFTTTATSFYVEGTYNMYVGREPRFYVNVTFNGSTIPVVPDAAYSRVEFFFTGNSGKNGAPRDWPSTGYTARKNLHPTTDFRNGKSVARPAMMIRLAEIYLNYAEALNEYSPGHADVLFYLNAVRNRAGLPSLTGGSQDELRKEIRVERQLELMFEGHRYWDVRRWKIADKPESHQGGQFHGMNIEKGTFLSDPEFHQRTVVFTRAQWQPKYYFYPVPQSEIDRNKQLVQFPGY</sequence>
<gene>
    <name evidence="9" type="ORF">CCY01nite_24020</name>
</gene>
<keyword evidence="5" id="KW-0998">Cell outer membrane</keyword>
<evidence type="ECO:0000256" key="4">
    <source>
        <dbReference type="ARBA" id="ARBA00023136"/>
    </source>
</evidence>
<dbReference type="InterPro" id="IPR033985">
    <property type="entry name" value="SusD-like_N"/>
</dbReference>
<evidence type="ECO:0000256" key="2">
    <source>
        <dbReference type="ARBA" id="ARBA00006275"/>
    </source>
</evidence>
<feature type="domain" description="RagB/SusD" evidence="7">
    <location>
        <begin position="311"/>
        <end position="604"/>
    </location>
</feature>
<dbReference type="Pfam" id="PF07980">
    <property type="entry name" value="SusD_RagB"/>
    <property type="match status" value="1"/>
</dbReference>
<evidence type="ECO:0000256" key="6">
    <source>
        <dbReference type="SAM" id="SignalP"/>
    </source>
</evidence>
<evidence type="ECO:0000313" key="10">
    <source>
        <dbReference type="Proteomes" id="UP000321436"/>
    </source>
</evidence>
<reference evidence="9 10" key="1">
    <citation type="submission" date="2019-07" db="EMBL/GenBank/DDBJ databases">
        <title>Whole genome shotgun sequence of Chitinophaga cymbidii NBRC 109752.</title>
        <authorList>
            <person name="Hosoyama A."/>
            <person name="Uohara A."/>
            <person name="Ohji S."/>
            <person name="Ichikawa N."/>
        </authorList>
    </citation>
    <scope>NUCLEOTIDE SEQUENCE [LARGE SCALE GENOMIC DNA]</scope>
    <source>
        <strain evidence="9 10">NBRC 109752</strain>
    </source>
</reference>